<accession>A0ABP3W9V6</accession>
<dbReference type="Proteomes" id="UP001501047">
    <property type="component" value="Unassembled WGS sequence"/>
</dbReference>
<name>A0ABP3W9V6_CLOSU</name>
<keyword evidence="2" id="KW-1185">Reference proteome</keyword>
<sequence length="49" mass="6092">MLIIMVLFVKRWNKFMKEKLLKLKMPKQYEDNLFVYEEGLDNSPEWIEL</sequence>
<evidence type="ECO:0000313" key="2">
    <source>
        <dbReference type="Proteomes" id="UP001501047"/>
    </source>
</evidence>
<dbReference type="EMBL" id="BAAACI010000008">
    <property type="protein sequence ID" value="GAA0778338.1"/>
    <property type="molecule type" value="Genomic_DNA"/>
</dbReference>
<gene>
    <name evidence="1" type="ORF">GCM10008908_35090</name>
</gene>
<reference evidence="2" key="1">
    <citation type="journal article" date="2019" name="Int. J. Syst. Evol. Microbiol.">
        <title>The Global Catalogue of Microorganisms (GCM) 10K type strain sequencing project: providing services to taxonomists for standard genome sequencing and annotation.</title>
        <authorList>
            <consortium name="The Broad Institute Genomics Platform"/>
            <consortium name="The Broad Institute Genome Sequencing Center for Infectious Disease"/>
            <person name="Wu L."/>
            <person name="Ma J."/>
        </authorList>
    </citation>
    <scope>NUCLEOTIDE SEQUENCE [LARGE SCALE GENOMIC DNA]</scope>
    <source>
        <strain evidence="2">JCM 1417</strain>
    </source>
</reference>
<proteinExistence type="predicted"/>
<organism evidence="1 2">
    <name type="scientific">Clostridium subterminale</name>
    <dbReference type="NCBI Taxonomy" id="1550"/>
    <lineage>
        <taxon>Bacteria</taxon>
        <taxon>Bacillati</taxon>
        <taxon>Bacillota</taxon>
        <taxon>Clostridia</taxon>
        <taxon>Eubacteriales</taxon>
        <taxon>Clostridiaceae</taxon>
        <taxon>Clostridium</taxon>
    </lineage>
</organism>
<protein>
    <submittedName>
        <fullName evidence="1">Uncharacterized protein</fullName>
    </submittedName>
</protein>
<evidence type="ECO:0000313" key="1">
    <source>
        <dbReference type="EMBL" id="GAA0778338.1"/>
    </source>
</evidence>
<comment type="caution">
    <text evidence="1">The sequence shown here is derived from an EMBL/GenBank/DDBJ whole genome shotgun (WGS) entry which is preliminary data.</text>
</comment>